<dbReference type="Proteomes" id="UP000431684">
    <property type="component" value="Unassembled WGS sequence"/>
</dbReference>
<dbReference type="Pfam" id="PF13946">
    <property type="entry name" value="DUF4214"/>
    <property type="match status" value="1"/>
</dbReference>
<gene>
    <name evidence="5" type="ORF">GJV26_13415</name>
</gene>
<evidence type="ECO:0000256" key="1">
    <source>
        <dbReference type="ARBA" id="ARBA00022729"/>
    </source>
</evidence>
<sequence length="912" mass="95946">MADDYTDNTSTRGIVSPGGKATGIFDTANDSDWFKIVLTANHFYTFELTSTSPNTYFRSLYFYDSQGNYINNSTSGGSIVNATLKAASSGTYYVAAREQDYSGSYKAAPYTLKASAGVADDIGDTRAVAKVLTLGQKTSAALEGSSDIDYFKISVQAGITYTITPNWNPDGTSNSSGSMRLEDPNGVGVNLYISSGPTSFTATLTGDYYIAASTSYNSGTNYNITVSKTVDDHAANKAGAGQLILDAAATSGTLEVQGDRDWYGVQLSAGTTYWFTLGAGTGSPAYYGSGGMLKLIAEDGTVVATSSGYTYIDSSTPMLLQYAPAAGGKYYLEISDNYYTSGKYQVRAVVGEKDDYGDTQATAAAVAVGSPVQGKLAIPQDSDVFKLSVTAGKAYLVALTGQALTGGDGLSLSGRAADYYGNSNLFEFARKGVAEYRVLTADTTGDYYFTVSNNGSRGTGGYTLSVSEPSVDDYAAGKTTSGELTVGGKVTGVLDYTGDTDAFKVTLQNGAKYAFQLHGAGSGEGSLALGYVQLRITSPDQAGAGYLTDNKDGTYTFISGIAGDYYIAVSPDTSYYNSTATDMTGSYTLHALALSGDTTGPALVSRSPAMNVAPLDNITMHFNEAIIRGSNSSNGLITLRDSTGVILETYYGSDSRVTINGNTLTIDPAIQLKPGTQYLLSVPTGAVLDLAGNKLANPELLSIETLRTVTAGGAGNDYLVGLGIGIKVSGGAGVDTVIYGYNRSNYDVGRTATGATVVEKYLSSTSADMLDGVERLLFSNVSVALDIDGTGGQAYRLYQAAFDRSPDSTGLGFWMKQMDNGMSLLDVSREFLKSDEFTRLYGSSLSDSAFVTKLYQNVLDRAPDQAGFDNWVNALGSGTERASVLRDFSESNENQTTLLKVIGNGFEYTPYG</sequence>
<dbReference type="Gene3D" id="1.10.3130.20">
    <property type="entry name" value="Phycobilisome linker domain"/>
    <property type="match status" value="1"/>
</dbReference>
<dbReference type="Gene3D" id="2.60.120.380">
    <property type="match status" value="5"/>
</dbReference>
<dbReference type="Pfam" id="PF04151">
    <property type="entry name" value="PPC"/>
    <property type="match status" value="1"/>
</dbReference>
<protein>
    <submittedName>
        <fullName evidence="5">DUF4214 domain-containing protein</fullName>
    </submittedName>
</protein>
<evidence type="ECO:0000313" key="6">
    <source>
        <dbReference type="Proteomes" id="UP000431684"/>
    </source>
</evidence>
<comment type="caution">
    <text evidence="5">The sequence shown here is derived from an EMBL/GenBank/DDBJ whole genome shotgun (WGS) entry which is preliminary data.</text>
</comment>
<dbReference type="OrthoDB" id="480426at2"/>
<accession>A0A6I3XGG6</accession>
<name>A0A6I3XGG6_9BURK</name>
<evidence type="ECO:0000259" key="2">
    <source>
        <dbReference type="Pfam" id="PF04151"/>
    </source>
</evidence>
<feature type="domain" description="DUF4214" evidence="4">
    <location>
        <begin position="830"/>
        <end position="896"/>
    </location>
</feature>
<dbReference type="InterPro" id="IPR038255">
    <property type="entry name" value="PBS_linker_sf"/>
</dbReference>
<dbReference type="SUPFAM" id="SSF89260">
    <property type="entry name" value="Collagen-binding domain"/>
    <property type="match status" value="1"/>
</dbReference>
<dbReference type="AlphaFoldDB" id="A0A6I3XGG6"/>
<evidence type="ECO:0000259" key="3">
    <source>
        <dbReference type="Pfam" id="PF13205"/>
    </source>
</evidence>
<feature type="domain" description="Peptidase C-terminal archaeal/bacterial" evidence="2">
    <location>
        <begin position="259"/>
        <end position="335"/>
    </location>
</feature>
<dbReference type="InterPro" id="IPR025282">
    <property type="entry name" value="DUF4214"/>
</dbReference>
<keyword evidence="1" id="KW-0732">Signal</keyword>
<reference evidence="5 6" key="1">
    <citation type="submission" date="2019-11" db="EMBL/GenBank/DDBJ databases">
        <title>Draft Genome Sequences of Six Type Strains of the Genus Massilia.</title>
        <authorList>
            <person name="Miess H."/>
            <person name="Frediansyah A."/>
            <person name="Goeker M."/>
            <person name="Gross H."/>
        </authorList>
    </citation>
    <scope>NUCLEOTIDE SEQUENCE [LARGE SCALE GENOMIC DNA]</scope>
    <source>
        <strain evidence="5 6">DSM 17513</strain>
    </source>
</reference>
<dbReference type="InterPro" id="IPR032812">
    <property type="entry name" value="SbsA_Ig"/>
</dbReference>
<dbReference type="InterPro" id="IPR014755">
    <property type="entry name" value="Cu-Rt/internalin_Ig-like"/>
</dbReference>
<dbReference type="RefSeq" id="WP_155709244.1">
    <property type="nucleotide sequence ID" value="NZ_BMWU01000006.1"/>
</dbReference>
<dbReference type="Gene3D" id="2.60.40.1220">
    <property type="match status" value="1"/>
</dbReference>
<evidence type="ECO:0000313" key="5">
    <source>
        <dbReference type="EMBL" id="MUI13453.1"/>
    </source>
</evidence>
<organism evidence="5 6">
    <name type="scientific">Pseudoduganella dura</name>
    <dbReference type="NCBI Taxonomy" id="321982"/>
    <lineage>
        <taxon>Bacteria</taxon>
        <taxon>Pseudomonadati</taxon>
        <taxon>Pseudomonadota</taxon>
        <taxon>Betaproteobacteria</taxon>
        <taxon>Burkholderiales</taxon>
        <taxon>Oxalobacteraceae</taxon>
        <taxon>Telluria group</taxon>
        <taxon>Pseudoduganella</taxon>
    </lineage>
</organism>
<dbReference type="InterPro" id="IPR007280">
    <property type="entry name" value="Peptidase_C_arc/bac"/>
</dbReference>
<evidence type="ECO:0000259" key="4">
    <source>
        <dbReference type="Pfam" id="PF13946"/>
    </source>
</evidence>
<proteinExistence type="predicted"/>
<feature type="domain" description="SbsA Ig-like" evidence="3">
    <location>
        <begin position="597"/>
        <end position="699"/>
    </location>
</feature>
<dbReference type="EMBL" id="WNWM01000002">
    <property type="protein sequence ID" value="MUI13453.1"/>
    <property type="molecule type" value="Genomic_DNA"/>
</dbReference>
<keyword evidence="6" id="KW-1185">Reference proteome</keyword>
<dbReference type="Pfam" id="PF13205">
    <property type="entry name" value="Big_5"/>
    <property type="match status" value="1"/>
</dbReference>